<keyword evidence="1" id="KW-1133">Transmembrane helix</keyword>
<protein>
    <submittedName>
        <fullName evidence="2">Uncharacterized protein</fullName>
    </submittedName>
</protein>
<organism evidence="2 3">
    <name type="scientific">Candidatus Dojkabacteria bacterium</name>
    <dbReference type="NCBI Taxonomy" id="2099670"/>
    <lineage>
        <taxon>Bacteria</taxon>
        <taxon>Candidatus Dojkabacteria</taxon>
    </lineage>
</organism>
<evidence type="ECO:0000313" key="2">
    <source>
        <dbReference type="EMBL" id="MCA9377165.1"/>
    </source>
</evidence>
<reference evidence="2" key="1">
    <citation type="submission" date="2020-04" db="EMBL/GenBank/DDBJ databases">
        <authorList>
            <person name="Zhang T."/>
        </authorList>
    </citation>
    <scope>NUCLEOTIDE SEQUENCE</scope>
    <source>
        <strain evidence="2">HKST-UBA17</strain>
    </source>
</reference>
<dbReference type="EMBL" id="JAGQLN010000021">
    <property type="protein sequence ID" value="MCA9377165.1"/>
    <property type="molecule type" value="Genomic_DNA"/>
</dbReference>
<keyword evidence="1" id="KW-0472">Membrane</keyword>
<gene>
    <name evidence="2" type="ORF">KC685_04560</name>
</gene>
<reference evidence="2" key="2">
    <citation type="journal article" date="2021" name="Microbiome">
        <title>Successional dynamics and alternative stable states in a saline activated sludge microbial community over 9 years.</title>
        <authorList>
            <person name="Wang Y."/>
            <person name="Ye J."/>
            <person name="Ju F."/>
            <person name="Liu L."/>
            <person name="Boyd J.A."/>
            <person name="Deng Y."/>
            <person name="Parks D.H."/>
            <person name="Jiang X."/>
            <person name="Yin X."/>
            <person name="Woodcroft B.J."/>
            <person name="Tyson G.W."/>
            <person name="Hugenholtz P."/>
            <person name="Polz M.F."/>
            <person name="Zhang T."/>
        </authorList>
    </citation>
    <scope>NUCLEOTIDE SEQUENCE</scope>
    <source>
        <strain evidence="2">HKST-UBA17</strain>
    </source>
</reference>
<evidence type="ECO:0000313" key="3">
    <source>
        <dbReference type="Proteomes" id="UP000741282"/>
    </source>
</evidence>
<dbReference type="Proteomes" id="UP000741282">
    <property type="component" value="Unassembled WGS sequence"/>
</dbReference>
<accession>A0A955KYE2</accession>
<comment type="caution">
    <text evidence="2">The sequence shown here is derived from an EMBL/GenBank/DDBJ whole genome shotgun (WGS) entry which is preliminary data.</text>
</comment>
<evidence type="ECO:0000256" key="1">
    <source>
        <dbReference type="SAM" id="Phobius"/>
    </source>
</evidence>
<keyword evidence="1" id="KW-0812">Transmembrane</keyword>
<feature type="transmembrane region" description="Helical" evidence="1">
    <location>
        <begin position="33"/>
        <end position="56"/>
    </location>
</feature>
<name>A0A955KYE2_9BACT</name>
<proteinExistence type="predicted"/>
<dbReference type="AlphaFoldDB" id="A0A955KYE2"/>
<sequence length="149" mass="16979">MIEKPIEQDHTGSDELEFGEYIKVEDSNMSSGMMIAMFIGIAIVIVSAIALAYTYIYNERFPVSLNLNRNLLISREEVMIDNILLEIDTDLATIDPNEDFQDFQDQDLATPATPDEELSETIDEIDELFIDLNEVDRDFNDVYESDLGL</sequence>